<protein>
    <submittedName>
        <fullName evidence="2">Uncharacterized protein</fullName>
    </submittedName>
</protein>
<feature type="transmembrane region" description="Helical" evidence="1">
    <location>
        <begin position="46"/>
        <end position="71"/>
    </location>
</feature>
<keyword evidence="1" id="KW-1133">Transmembrane helix</keyword>
<gene>
    <name evidence="3" type="ORF">NCTC949_01591</name>
    <name evidence="2" type="ORF">UL82_05125</name>
</gene>
<evidence type="ECO:0000256" key="1">
    <source>
        <dbReference type="SAM" id="Phobius"/>
    </source>
</evidence>
<proteinExistence type="predicted"/>
<keyword evidence="1" id="KW-0472">Membrane</keyword>
<dbReference type="EMBL" id="LR134377">
    <property type="protein sequence ID" value="VEH08477.1"/>
    <property type="molecule type" value="Genomic_DNA"/>
</dbReference>
<evidence type="ECO:0000313" key="2">
    <source>
        <dbReference type="EMBL" id="AKE41201.1"/>
    </source>
</evidence>
<dbReference type="Proteomes" id="UP000271380">
    <property type="component" value="Chromosome"/>
</dbReference>
<dbReference type="Proteomes" id="UP000033457">
    <property type="component" value="Chromosome"/>
</dbReference>
<reference evidence="2 4" key="1">
    <citation type="journal article" date="2015" name="Genome Announc.">
        <title>Complete Genome Sequence of Corynebacterium kutscheri DSM 20755, a Corynebacterial Type Strain with Remarkably Low G+C Content of Chromosomal DNA.</title>
        <authorList>
            <person name="Ruckert C."/>
            <person name="Albersmeier A."/>
            <person name="Winkler A."/>
            <person name="Tauch A."/>
        </authorList>
    </citation>
    <scope>NUCLEOTIDE SEQUENCE [LARGE SCALE GENOMIC DNA]</scope>
    <source>
        <strain evidence="2 4">DSM 20755</strain>
    </source>
</reference>
<keyword evidence="1" id="KW-0812">Transmembrane</keyword>
<accession>A0A0F6TDH9</accession>
<reference evidence="3 5" key="2">
    <citation type="submission" date="2018-12" db="EMBL/GenBank/DDBJ databases">
        <authorList>
            <consortium name="Pathogen Informatics"/>
        </authorList>
    </citation>
    <scope>NUCLEOTIDE SEQUENCE [LARGE SCALE GENOMIC DNA]</scope>
    <source>
        <strain evidence="3 5">NCTC949</strain>
    </source>
</reference>
<sequence length="73" mass="7494">MSTKTIKRAIAAISATTMLAGAVVVPEATAQAVSASSPSNLNINSIGGALATLFLILAALGPLRTIFFNIFRF</sequence>
<dbReference type="RefSeq" id="WP_046439364.1">
    <property type="nucleotide sequence ID" value="NZ_CP011312.1"/>
</dbReference>
<name>A0A0F6TDH9_9CORY</name>
<dbReference type="KEGG" id="cku:UL82_05125"/>
<organism evidence="2 4">
    <name type="scientific">Corynebacterium kutscheri</name>
    <dbReference type="NCBI Taxonomy" id="35755"/>
    <lineage>
        <taxon>Bacteria</taxon>
        <taxon>Bacillati</taxon>
        <taxon>Actinomycetota</taxon>
        <taxon>Actinomycetes</taxon>
        <taxon>Mycobacteriales</taxon>
        <taxon>Corynebacteriaceae</taxon>
        <taxon>Corynebacterium</taxon>
    </lineage>
</organism>
<evidence type="ECO:0000313" key="4">
    <source>
        <dbReference type="Proteomes" id="UP000033457"/>
    </source>
</evidence>
<evidence type="ECO:0000313" key="5">
    <source>
        <dbReference type="Proteomes" id="UP000271380"/>
    </source>
</evidence>
<keyword evidence="4" id="KW-1185">Reference proteome</keyword>
<dbReference type="HOGENOM" id="CLU_2698367_0_0_11"/>
<evidence type="ECO:0000313" key="3">
    <source>
        <dbReference type="EMBL" id="VEH08477.1"/>
    </source>
</evidence>
<dbReference type="AlphaFoldDB" id="A0A0F6TDH9"/>
<dbReference type="STRING" id="35755.UL82_05125"/>
<dbReference type="EMBL" id="CP011312">
    <property type="protein sequence ID" value="AKE41201.1"/>
    <property type="molecule type" value="Genomic_DNA"/>
</dbReference>